<proteinExistence type="predicted"/>
<evidence type="ECO:0000256" key="2">
    <source>
        <dbReference type="ARBA" id="ARBA00022741"/>
    </source>
</evidence>
<feature type="transmembrane region" description="Helical" evidence="6">
    <location>
        <begin position="337"/>
        <end position="360"/>
    </location>
</feature>
<dbReference type="SUPFAM" id="SSF50891">
    <property type="entry name" value="Cyclophilin-like"/>
    <property type="match status" value="1"/>
</dbReference>
<dbReference type="PANTHER" id="PTHR43289:SF34">
    <property type="entry name" value="SERINE_THREONINE-PROTEIN KINASE YBDM-RELATED"/>
    <property type="match status" value="1"/>
</dbReference>
<evidence type="ECO:0000256" key="4">
    <source>
        <dbReference type="ARBA" id="ARBA00022840"/>
    </source>
</evidence>
<accession>A0ABW2XC84</accession>
<evidence type="ECO:0000259" key="7">
    <source>
        <dbReference type="PROSITE" id="PS50011"/>
    </source>
</evidence>
<gene>
    <name evidence="9" type="ORF">ACFQZM_03770</name>
</gene>
<dbReference type="GO" id="GO:0003755">
    <property type="term" value="F:peptidyl-prolyl cis-trans isomerase activity"/>
    <property type="evidence" value="ECO:0007669"/>
    <property type="project" value="UniProtKB-EC"/>
</dbReference>
<dbReference type="RefSeq" id="WP_131754876.1">
    <property type="nucleotide sequence ID" value="NZ_CAACUY010000001.1"/>
</dbReference>
<dbReference type="CDD" id="cd14014">
    <property type="entry name" value="STKc_PknB_like"/>
    <property type="match status" value="1"/>
</dbReference>
<dbReference type="PROSITE" id="PS50072">
    <property type="entry name" value="CSA_PPIASE_2"/>
    <property type="match status" value="1"/>
</dbReference>
<feature type="region of interest" description="Disordered" evidence="5">
    <location>
        <begin position="361"/>
        <end position="382"/>
    </location>
</feature>
<protein>
    <submittedName>
        <fullName evidence="9">Peptidylprolyl isomerase</fullName>
        <ecNumber evidence="9">5.2.1.8</ecNumber>
    </submittedName>
</protein>
<keyword evidence="6" id="KW-1133">Transmembrane helix</keyword>
<organism evidence="9 10">
    <name type="scientific">Actinomadura fibrosa</name>
    <dbReference type="NCBI Taxonomy" id="111802"/>
    <lineage>
        <taxon>Bacteria</taxon>
        <taxon>Bacillati</taxon>
        <taxon>Actinomycetota</taxon>
        <taxon>Actinomycetes</taxon>
        <taxon>Streptosporangiales</taxon>
        <taxon>Thermomonosporaceae</taxon>
        <taxon>Actinomadura</taxon>
    </lineage>
</organism>
<dbReference type="Pfam" id="PF00160">
    <property type="entry name" value="Pro_isomerase"/>
    <property type="match status" value="1"/>
</dbReference>
<dbReference type="CDD" id="cd00317">
    <property type="entry name" value="cyclophilin"/>
    <property type="match status" value="1"/>
</dbReference>
<dbReference type="EC" id="5.2.1.8" evidence="9"/>
<keyword evidence="10" id="KW-1185">Reference proteome</keyword>
<keyword evidence="3" id="KW-0418">Kinase</keyword>
<dbReference type="Pfam" id="PF00069">
    <property type="entry name" value="Pkinase"/>
    <property type="match status" value="1"/>
</dbReference>
<keyword evidence="6" id="KW-0472">Membrane</keyword>
<dbReference type="Gene3D" id="3.30.200.20">
    <property type="entry name" value="Phosphorylase Kinase, domain 1"/>
    <property type="match status" value="1"/>
</dbReference>
<keyword evidence="2" id="KW-0547">Nucleotide-binding</keyword>
<keyword evidence="1" id="KW-0808">Transferase</keyword>
<feature type="compositionally biased region" description="Low complexity" evidence="5">
    <location>
        <begin position="371"/>
        <end position="382"/>
    </location>
</feature>
<evidence type="ECO:0000313" key="9">
    <source>
        <dbReference type="EMBL" id="MFD0683607.1"/>
    </source>
</evidence>
<evidence type="ECO:0000313" key="10">
    <source>
        <dbReference type="Proteomes" id="UP001597063"/>
    </source>
</evidence>
<dbReference type="SUPFAM" id="SSF56112">
    <property type="entry name" value="Protein kinase-like (PK-like)"/>
    <property type="match status" value="1"/>
</dbReference>
<sequence>MPEPRPLRPNDPREIGGFRLTARLGEGSQGVVYLGTSGTGERVAVKVLHAEIDGDERARTLFERELATAGQVAPFCTARIITAKADGDSPYIVSEYIDGPSLRQSVAECGPFPAAELTRLAIGTATALAAIHEAGVVHRDLKPANVLLGPDGPKVIDFGIARSLEATSASLTGAVGTPAYMAPEQIAGTTGGPPLDLFAWACTMAYAANGTPPFGQDSIPAIMHRILHAPPELGRLDGPLRDLVASCLAKDPARRPTALDVLKRLLGTDRRENLLAEGTSAAATLTGRGGAFPPPVPAGFAPPPFARPGPPYPYATFPPAPGTTVPGPGAPKKNSRLLVIGAVAAVALLAVAGTTAAVLLNGDDDKGGRPQSSTTTSASQAASRCTYLPATADKAVVKDVGTPSPNPQARGLVTATVQTNLGRMVLELDASKAPCTVNSMVYLANRKYYDGTSCHRLTTTTELKVLQCGDPSGTGTGGPSYRFGSENLGPRYARGVVAMANAGTADSNGSQFFILYDDAPTLSPSYTVFGRVTGGMDIVDQVARAGVDGQDDGKPKRKITISTLRTRSA</sequence>
<comment type="caution">
    <text evidence="9">The sequence shown here is derived from an EMBL/GenBank/DDBJ whole genome shotgun (WGS) entry which is preliminary data.</text>
</comment>
<evidence type="ECO:0000256" key="1">
    <source>
        <dbReference type="ARBA" id="ARBA00022679"/>
    </source>
</evidence>
<feature type="domain" description="PPIase cyclophilin-type" evidence="8">
    <location>
        <begin position="418"/>
        <end position="566"/>
    </location>
</feature>
<dbReference type="Proteomes" id="UP001597063">
    <property type="component" value="Unassembled WGS sequence"/>
</dbReference>
<reference evidence="10" key="1">
    <citation type="journal article" date="2019" name="Int. J. Syst. Evol. Microbiol.">
        <title>The Global Catalogue of Microorganisms (GCM) 10K type strain sequencing project: providing services to taxonomists for standard genome sequencing and annotation.</title>
        <authorList>
            <consortium name="The Broad Institute Genomics Platform"/>
            <consortium name="The Broad Institute Genome Sequencing Center for Infectious Disease"/>
            <person name="Wu L."/>
            <person name="Ma J."/>
        </authorList>
    </citation>
    <scope>NUCLEOTIDE SEQUENCE [LARGE SCALE GENOMIC DNA]</scope>
    <source>
        <strain evidence="10">JCM 9371</strain>
    </source>
</reference>
<dbReference type="EMBL" id="JBHTGP010000003">
    <property type="protein sequence ID" value="MFD0683607.1"/>
    <property type="molecule type" value="Genomic_DNA"/>
</dbReference>
<dbReference type="Gene3D" id="1.10.510.10">
    <property type="entry name" value="Transferase(Phosphotransferase) domain 1"/>
    <property type="match status" value="1"/>
</dbReference>
<dbReference type="PROSITE" id="PS00108">
    <property type="entry name" value="PROTEIN_KINASE_ST"/>
    <property type="match status" value="1"/>
</dbReference>
<dbReference type="Gene3D" id="2.40.100.10">
    <property type="entry name" value="Cyclophilin-like"/>
    <property type="match status" value="1"/>
</dbReference>
<feature type="domain" description="Protein kinase" evidence="7">
    <location>
        <begin position="18"/>
        <end position="275"/>
    </location>
</feature>
<dbReference type="PROSITE" id="PS50011">
    <property type="entry name" value="PROTEIN_KINASE_DOM"/>
    <property type="match status" value="1"/>
</dbReference>
<keyword evidence="9" id="KW-0413">Isomerase</keyword>
<dbReference type="PANTHER" id="PTHR43289">
    <property type="entry name" value="MITOGEN-ACTIVATED PROTEIN KINASE KINASE KINASE 20-RELATED"/>
    <property type="match status" value="1"/>
</dbReference>
<name>A0ABW2XC84_9ACTN</name>
<evidence type="ECO:0000256" key="6">
    <source>
        <dbReference type="SAM" id="Phobius"/>
    </source>
</evidence>
<dbReference type="InterPro" id="IPR008271">
    <property type="entry name" value="Ser/Thr_kinase_AS"/>
</dbReference>
<dbReference type="InterPro" id="IPR011009">
    <property type="entry name" value="Kinase-like_dom_sf"/>
</dbReference>
<evidence type="ECO:0000256" key="3">
    <source>
        <dbReference type="ARBA" id="ARBA00022777"/>
    </source>
</evidence>
<evidence type="ECO:0000259" key="8">
    <source>
        <dbReference type="PROSITE" id="PS50072"/>
    </source>
</evidence>
<dbReference type="InterPro" id="IPR029000">
    <property type="entry name" value="Cyclophilin-like_dom_sf"/>
</dbReference>
<dbReference type="InterPro" id="IPR000719">
    <property type="entry name" value="Prot_kinase_dom"/>
</dbReference>
<evidence type="ECO:0000256" key="5">
    <source>
        <dbReference type="SAM" id="MobiDB-lite"/>
    </source>
</evidence>
<dbReference type="InterPro" id="IPR002130">
    <property type="entry name" value="Cyclophilin-type_PPIase_dom"/>
</dbReference>
<keyword evidence="6" id="KW-0812">Transmembrane</keyword>
<dbReference type="SMART" id="SM00220">
    <property type="entry name" value="S_TKc"/>
    <property type="match status" value="1"/>
</dbReference>
<keyword evidence="4" id="KW-0067">ATP-binding</keyword>